<dbReference type="PANTHER" id="PTHR24198:SF165">
    <property type="entry name" value="ANKYRIN REPEAT-CONTAINING PROTEIN-RELATED"/>
    <property type="match status" value="1"/>
</dbReference>
<accession>A0A024TP21</accession>
<evidence type="ECO:0000256" key="3">
    <source>
        <dbReference type="PROSITE-ProRule" id="PRU00023"/>
    </source>
</evidence>
<dbReference type="Pfam" id="PF13920">
    <property type="entry name" value="zf-C3HC4_3"/>
    <property type="match status" value="1"/>
</dbReference>
<dbReference type="eggNOG" id="KOG0505">
    <property type="taxonomic scope" value="Eukaryota"/>
</dbReference>
<dbReference type="RefSeq" id="XP_008876062.1">
    <property type="nucleotide sequence ID" value="XM_008877840.1"/>
</dbReference>
<dbReference type="Gene3D" id="1.25.40.20">
    <property type="entry name" value="Ankyrin repeat-containing domain"/>
    <property type="match status" value="1"/>
</dbReference>
<evidence type="ECO:0000256" key="1">
    <source>
        <dbReference type="ARBA" id="ARBA00022737"/>
    </source>
</evidence>
<dbReference type="SMART" id="SM00248">
    <property type="entry name" value="ANK"/>
    <property type="match status" value="2"/>
</dbReference>
<dbReference type="PANTHER" id="PTHR24198">
    <property type="entry name" value="ANKYRIN REPEAT AND PROTEIN KINASE DOMAIN-CONTAINING PROTEIN"/>
    <property type="match status" value="1"/>
</dbReference>
<dbReference type="Gene3D" id="3.30.40.10">
    <property type="entry name" value="Zinc/RING finger domain, C3HC4 (zinc finger)"/>
    <property type="match status" value="1"/>
</dbReference>
<proteinExistence type="predicted"/>
<dbReference type="STRING" id="157072.A0A024TP21"/>
<dbReference type="InterPro" id="IPR002110">
    <property type="entry name" value="Ankyrin_rpt"/>
</dbReference>
<evidence type="ECO:0000256" key="5">
    <source>
        <dbReference type="SAM" id="MobiDB-lite"/>
    </source>
</evidence>
<organism evidence="7">
    <name type="scientific">Aphanomyces invadans</name>
    <dbReference type="NCBI Taxonomy" id="157072"/>
    <lineage>
        <taxon>Eukaryota</taxon>
        <taxon>Sar</taxon>
        <taxon>Stramenopiles</taxon>
        <taxon>Oomycota</taxon>
        <taxon>Saprolegniomycetes</taxon>
        <taxon>Saprolegniales</taxon>
        <taxon>Verrucalvaceae</taxon>
        <taxon>Aphanomyces</taxon>
    </lineage>
</organism>
<feature type="region of interest" description="Disordered" evidence="5">
    <location>
        <begin position="277"/>
        <end position="340"/>
    </location>
</feature>
<name>A0A024TP21_9STRA</name>
<evidence type="ECO:0000256" key="2">
    <source>
        <dbReference type="ARBA" id="ARBA00023043"/>
    </source>
</evidence>
<protein>
    <recommendedName>
        <fullName evidence="6">RING-type domain-containing protein</fullName>
    </recommendedName>
</protein>
<dbReference type="GeneID" id="20088300"/>
<dbReference type="GO" id="GO:0008270">
    <property type="term" value="F:zinc ion binding"/>
    <property type="evidence" value="ECO:0007669"/>
    <property type="project" value="UniProtKB-KW"/>
</dbReference>
<dbReference type="VEuPathDB" id="FungiDB:H310_11250"/>
<dbReference type="SUPFAM" id="SSF57850">
    <property type="entry name" value="RING/U-box"/>
    <property type="match status" value="1"/>
</dbReference>
<dbReference type="PROSITE" id="PS50088">
    <property type="entry name" value="ANK_REPEAT"/>
    <property type="match status" value="2"/>
</dbReference>
<gene>
    <name evidence="7" type="ORF">H310_11250</name>
</gene>
<evidence type="ECO:0000256" key="4">
    <source>
        <dbReference type="PROSITE-ProRule" id="PRU00175"/>
    </source>
</evidence>
<dbReference type="InterPro" id="IPR001841">
    <property type="entry name" value="Znf_RING"/>
</dbReference>
<keyword evidence="4" id="KW-0863">Zinc-finger</keyword>
<dbReference type="AlphaFoldDB" id="A0A024TP21"/>
<sequence length="460" mass="49531">MASTSTLGLHLIQVCATGTPDEARSLLAAIKKEARPASVLEYRHPSSQFTALHTAVFHGCSEIVDLLLQHGADIHALTNVQKKNTPLHVAAYYGHARVLKVLVARGADLYRLNADGLLPLDLVRFKNHTEVVNHREAARILIFAVELHKGSVAFSTGSDSWNPCFARLLRVQSGAPGHSMVELALHSERSMLCPFMVVLFDPKVTRFTITSERPTSCELVLSNGVSCFRYKAPYFSREPSNRRAKGSAIASTFAMRVESTEEARQWMDVCNMVQGMKSSPMGPDTFRPLSPPSPTHASSPPSHLRSMVNSTGSSRGLPPPPPTAPFQGPPPSYEEALAMQGQANPWRPSVPDIVVCKSCQGSLGNSPDAQRCRMCLKIESLASSLDKIAVDVPPPTAATAPSAPDLGSATNECVICMDEVRNAVCIPCGHLSSCIQCLSDAATCPICRAPIQSVVKVFTA</sequence>
<feature type="compositionally biased region" description="Pro residues" evidence="5">
    <location>
        <begin position="317"/>
        <end position="332"/>
    </location>
</feature>
<keyword evidence="2 3" id="KW-0040">ANK repeat</keyword>
<dbReference type="SUPFAM" id="SSF48403">
    <property type="entry name" value="Ankyrin repeat"/>
    <property type="match status" value="1"/>
</dbReference>
<reference evidence="7" key="1">
    <citation type="submission" date="2013-12" db="EMBL/GenBank/DDBJ databases">
        <title>The Genome Sequence of Aphanomyces invadans NJM9701.</title>
        <authorList>
            <consortium name="The Broad Institute Genomics Platform"/>
            <person name="Russ C."/>
            <person name="Tyler B."/>
            <person name="van West P."/>
            <person name="Dieguez-Uribeondo J."/>
            <person name="Young S.K."/>
            <person name="Zeng Q."/>
            <person name="Gargeya S."/>
            <person name="Fitzgerald M."/>
            <person name="Abouelleil A."/>
            <person name="Alvarado L."/>
            <person name="Chapman S.B."/>
            <person name="Gainer-Dewar J."/>
            <person name="Goldberg J."/>
            <person name="Griggs A."/>
            <person name="Gujja S."/>
            <person name="Hansen M."/>
            <person name="Howarth C."/>
            <person name="Imamovic A."/>
            <person name="Ireland A."/>
            <person name="Larimer J."/>
            <person name="McCowan C."/>
            <person name="Murphy C."/>
            <person name="Pearson M."/>
            <person name="Poon T.W."/>
            <person name="Priest M."/>
            <person name="Roberts A."/>
            <person name="Saif S."/>
            <person name="Shea T."/>
            <person name="Sykes S."/>
            <person name="Wortman J."/>
            <person name="Nusbaum C."/>
            <person name="Birren B."/>
        </authorList>
    </citation>
    <scope>NUCLEOTIDE SEQUENCE [LARGE SCALE GENOMIC DNA]</scope>
    <source>
        <strain evidence="7">NJM9701</strain>
    </source>
</reference>
<keyword evidence="1" id="KW-0677">Repeat</keyword>
<evidence type="ECO:0000313" key="7">
    <source>
        <dbReference type="EMBL" id="ETV95361.1"/>
    </source>
</evidence>
<dbReference type="InterPro" id="IPR036770">
    <property type="entry name" value="Ankyrin_rpt-contain_sf"/>
</dbReference>
<feature type="repeat" description="ANK" evidence="3">
    <location>
        <begin position="82"/>
        <end position="114"/>
    </location>
</feature>
<keyword evidence="4" id="KW-0479">Metal-binding</keyword>
<keyword evidence="4" id="KW-0862">Zinc</keyword>
<dbReference type="SMART" id="SM00184">
    <property type="entry name" value="RING"/>
    <property type="match status" value="1"/>
</dbReference>
<feature type="repeat" description="ANK" evidence="3">
    <location>
        <begin position="47"/>
        <end position="79"/>
    </location>
</feature>
<dbReference type="OrthoDB" id="74448at2759"/>
<dbReference type="InterPro" id="IPR013083">
    <property type="entry name" value="Znf_RING/FYVE/PHD"/>
</dbReference>
<dbReference type="PROSITE" id="PS50297">
    <property type="entry name" value="ANK_REP_REGION"/>
    <property type="match status" value="2"/>
</dbReference>
<dbReference type="PROSITE" id="PS50089">
    <property type="entry name" value="ZF_RING_2"/>
    <property type="match status" value="1"/>
</dbReference>
<dbReference type="Pfam" id="PF12796">
    <property type="entry name" value="Ank_2"/>
    <property type="match status" value="1"/>
</dbReference>
<feature type="domain" description="RING-type" evidence="6">
    <location>
        <begin position="413"/>
        <end position="448"/>
    </location>
</feature>
<evidence type="ECO:0000259" key="6">
    <source>
        <dbReference type="PROSITE" id="PS50089"/>
    </source>
</evidence>
<dbReference type="EMBL" id="KI913981">
    <property type="protein sequence ID" value="ETV95361.1"/>
    <property type="molecule type" value="Genomic_DNA"/>
</dbReference>